<dbReference type="Pfam" id="PF06808">
    <property type="entry name" value="DctM"/>
    <property type="match status" value="1"/>
</dbReference>
<dbReference type="GO" id="GO:0005886">
    <property type="term" value="C:plasma membrane"/>
    <property type="evidence" value="ECO:0007669"/>
    <property type="project" value="UniProtKB-SubCell"/>
</dbReference>
<dbReference type="PANTHER" id="PTHR33362">
    <property type="entry name" value="SIALIC ACID TRAP TRANSPORTER PERMEASE PROTEIN SIAT-RELATED"/>
    <property type="match status" value="1"/>
</dbReference>
<feature type="transmembrane region" description="Helical" evidence="7">
    <location>
        <begin position="172"/>
        <end position="195"/>
    </location>
</feature>
<evidence type="ECO:0000256" key="2">
    <source>
        <dbReference type="ARBA" id="ARBA00022475"/>
    </source>
</evidence>
<dbReference type="GO" id="GO:0022857">
    <property type="term" value="F:transmembrane transporter activity"/>
    <property type="evidence" value="ECO:0007669"/>
    <property type="project" value="TreeGrafter"/>
</dbReference>
<evidence type="ECO:0000313" key="9">
    <source>
        <dbReference type="EMBL" id="GFK95851.1"/>
    </source>
</evidence>
<proteinExistence type="predicted"/>
<accession>A0A6V8LZ78</accession>
<feature type="domain" description="TRAP C4-dicarboxylate transport system permease DctM subunit" evidence="8">
    <location>
        <begin position="7"/>
        <end position="417"/>
    </location>
</feature>
<protein>
    <submittedName>
        <fullName evidence="9">C4-dicarboxylate TRAP transporter large permease protein DctM</fullName>
    </submittedName>
</protein>
<dbReference type="AlphaFoldDB" id="A0A6V8LZ78"/>
<feature type="transmembrane region" description="Helical" evidence="7">
    <location>
        <begin position="55"/>
        <end position="73"/>
    </location>
</feature>
<dbReference type="InterPro" id="IPR010656">
    <property type="entry name" value="DctM"/>
</dbReference>
<sequence>MELWVLFGSFLVLMLIGVPIAVVLGVSSLITIVYMDIPPMVVFQRMASGMNSFSLIAIPFFIYAGEIMQYGGISDRLVRLASGMVGHIRGGLGLVNVVASMFFGGISGSAVADASALGTTLIPMMKRKGFGTDYAVSVTVTAATIGLIIPPSHNMIIYSIAAGGTVSVTNMFLGGFVPGVLVGLCLMAAAYLIAVKRNYPREPFPGFAALLASFFGALPGLLTAVIIIGGVLSGIFTATESSAIAVIYAVAVTALGYKSLKWEDFKRATVNATRTTALVLLIIGTAASFGWLLALNQVPAKLYEILRAVSDNPYVIMFIVNAILLFLGTFMDMAPLIIICTPIFLPVMKAVGMDPVQFGIVLMINLGIGLCTPPVGSVLFVGCAVGKIKIEEAMRAIWPFYAAMVVALMAATYIPWITLIVPKYLGK</sequence>
<keyword evidence="4 7" id="KW-0812">Transmembrane</keyword>
<dbReference type="InterPro" id="IPR004681">
    <property type="entry name" value="TRAP_DctM"/>
</dbReference>
<evidence type="ECO:0000256" key="7">
    <source>
        <dbReference type="SAM" id="Phobius"/>
    </source>
</evidence>
<dbReference type="Proteomes" id="UP000494245">
    <property type="component" value="Unassembled WGS sequence"/>
</dbReference>
<keyword evidence="3" id="KW-0997">Cell inner membrane</keyword>
<dbReference type="PANTHER" id="PTHR33362:SF2">
    <property type="entry name" value="TRAP TRANSPORTER LARGE PERMEASE PROTEIN"/>
    <property type="match status" value="1"/>
</dbReference>
<name>A0A6V8LZ78_9BACT</name>
<gene>
    <name evidence="9" type="primary">dctM</name>
    <name evidence="9" type="ORF">NNJEOMEG_03723</name>
</gene>
<evidence type="ECO:0000256" key="4">
    <source>
        <dbReference type="ARBA" id="ARBA00022692"/>
    </source>
</evidence>
<dbReference type="EMBL" id="BLTE01000024">
    <property type="protein sequence ID" value="GFK95851.1"/>
    <property type="molecule type" value="Genomic_DNA"/>
</dbReference>
<dbReference type="PIRSF" id="PIRSF006066">
    <property type="entry name" value="HI0050"/>
    <property type="match status" value="1"/>
</dbReference>
<reference evidence="9 10" key="2">
    <citation type="submission" date="2020-05" db="EMBL/GenBank/DDBJ databases">
        <title>Draft genome sequence of Desulfovibrio sp. strainFSS-1.</title>
        <authorList>
            <person name="Shimoshige H."/>
            <person name="Kobayashi H."/>
            <person name="Maekawa T."/>
        </authorList>
    </citation>
    <scope>NUCLEOTIDE SEQUENCE [LARGE SCALE GENOMIC DNA]</scope>
    <source>
        <strain evidence="9 10">SIID29052-01</strain>
    </source>
</reference>
<comment type="caution">
    <text evidence="9">The sequence shown here is derived from an EMBL/GenBank/DDBJ whole genome shotgun (WGS) entry which is preliminary data.</text>
</comment>
<feature type="transmembrane region" description="Helical" evidence="7">
    <location>
        <begin position="272"/>
        <end position="294"/>
    </location>
</feature>
<feature type="transmembrane region" description="Helical" evidence="7">
    <location>
        <begin position="314"/>
        <end position="347"/>
    </location>
</feature>
<feature type="transmembrane region" description="Helical" evidence="7">
    <location>
        <begin position="359"/>
        <end position="380"/>
    </location>
</feature>
<evidence type="ECO:0000256" key="3">
    <source>
        <dbReference type="ARBA" id="ARBA00022519"/>
    </source>
</evidence>
<feature type="transmembrane region" description="Helical" evidence="7">
    <location>
        <begin position="93"/>
        <end position="122"/>
    </location>
</feature>
<dbReference type="NCBIfam" id="TIGR00786">
    <property type="entry name" value="dctM"/>
    <property type="match status" value="1"/>
</dbReference>
<feature type="transmembrane region" description="Helical" evidence="7">
    <location>
        <begin position="400"/>
        <end position="421"/>
    </location>
</feature>
<dbReference type="RefSeq" id="WP_173086988.1">
    <property type="nucleotide sequence ID" value="NZ_BLTE01000024.1"/>
</dbReference>
<feature type="transmembrane region" description="Helical" evidence="7">
    <location>
        <begin position="242"/>
        <end position="260"/>
    </location>
</feature>
<comment type="subcellular location">
    <subcellularLocation>
        <location evidence="1">Cell inner membrane</location>
        <topology evidence="1">Multi-pass membrane protein</topology>
    </subcellularLocation>
</comment>
<evidence type="ECO:0000313" key="10">
    <source>
        <dbReference type="Proteomes" id="UP000494245"/>
    </source>
</evidence>
<organism evidence="9 10">
    <name type="scientific">Fundidesulfovibrio magnetotacticus</name>
    <dbReference type="NCBI Taxonomy" id="2730080"/>
    <lineage>
        <taxon>Bacteria</taxon>
        <taxon>Pseudomonadati</taxon>
        <taxon>Thermodesulfobacteriota</taxon>
        <taxon>Desulfovibrionia</taxon>
        <taxon>Desulfovibrionales</taxon>
        <taxon>Desulfovibrionaceae</taxon>
        <taxon>Fundidesulfovibrio</taxon>
    </lineage>
</organism>
<feature type="transmembrane region" description="Helical" evidence="7">
    <location>
        <begin position="134"/>
        <end position="152"/>
    </location>
</feature>
<keyword evidence="6 7" id="KW-0472">Membrane</keyword>
<reference evidence="9 10" key="1">
    <citation type="submission" date="2020-04" db="EMBL/GenBank/DDBJ databases">
        <authorList>
            <consortium name="Desulfovibrio sp. FSS-1 genome sequencing consortium"/>
            <person name="Shimoshige H."/>
            <person name="Kobayashi H."/>
            <person name="Maekawa T."/>
        </authorList>
    </citation>
    <scope>NUCLEOTIDE SEQUENCE [LARGE SCALE GENOMIC DNA]</scope>
    <source>
        <strain evidence="9 10">SIID29052-01</strain>
    </source>
</reference>
<evidence type="ECO:0000256" key="1">
    <source>
        <dbReference type="ARBA" id="ARBA00004429"/>
    </source>
</evidence>
<keyword evidence="2" id="KW-1003">Cell membrane</keyword>
<feature type="transmembrane region" description="Helical" evidence="7">
    <location>
        <begin position="6"/>
        <end position="34"/>
    </location>
</feature>
<keyword evidence="5 7" id="KW-1133">Transmembrane helix</keyword>
<feature type="transmembrane region" description="Helical" evidence="7">
    <location>
        <begin position="207"/>
        <end position="236"/>
    </location>
</feature>
<evidence type="ECO:0000259" key="8">
    <source>
        <dbReference type="Pfam" id="PF06808"/>
    </source>
</evidence>
<evidence type="ECO:0000256" key="5">
    <source>
        <dbReference type="ARBA" id="ARBA00022989"/>
    </source>
</evidence>
<keyword evidence="10" id="KW-1185">Reference proteome</keyword>
<evidence type="ECO:0000256" key="6">
    <source>
        <dbReference type="ARBA" id="ARBA00023136"/>
    </source>
</evidence>